<dbReference type="AlphaFoldDB" id="A0A3M8P6B5"/>
<dbReference type="OrthoDB" id="2356646at2"/>
<evidence type="ECO:0000313" key="1">
    <source>
        <dbReference type="EMBL" id="RNF39205.1"/>
    </source>
</evidence>
<reference evidence="1 2" key="1">
    <citation type="journal article" date="2018" name="Int. J. Syst. Evol. Microbiol.">
        <title>Planococcus salinus sp. nov., a moderately halophilic bacterium isolated from a saline-alkali soil.</title>
        <authorList>
            <person name="Gan L."/>
        </authorList>
    </citation>
    <scope>NUCLEOTIDE SEQUENCE [LARGE SCALE GENOMIC DNA]</scope>
    <source>
        <strain evidence="1 2">LCB217</strain>
    </source>
</reference>
<comment type="caution">
    <text evidence="1">The sequence shown here is derived from an EMBL/GenBank/DDBJ whole genome shotgun (WGS) entry which is preliminary data.</text>
</comment>
<proteinExistence type="predicted"/>
<sequence length="196" mass="21759">MKKWLILSGMLILAACSSENGEELTIEPKKLEAEEQALVDSTAMEFMEYFYLNGEFPKDYNIQLELEHYRLGEKIDPFSSMSSFPVDSFDNGLLAFGKASDLEGHTSFVVSTPAGKVVNSHEVDAQGGMLSSWGGLLEDPQVLEKEQPVYAAYYASTSGQSMESGGFLDENGALDMMRIQDLDHFYALAIRLVEEE</sequence>
<dbReference type="RefSeq" id="WP_123165673.1">
    <property type="nucleotide sequence ID" value="NZ_RIAX01000007.1"/>
</dbReference>
<dbReference type="Proteomes" id="UP000275473">
    <property type="component" value="Unassembled WGS sequence"/>
</dbReference>
<protein>
    <submittedName>
        <fullName evidence="1">Uncharacterized protein</fullName>
    </submittedName>
</protein>
<dbReference type="EMBL" id="RIAX01000007">
    <property type="protein sequence ID" value="RNF39205.1"/>
    <property type="molecule type" value="Genomic_DNA"/>
</dbReference>
<dbReference type="PROSITE" id="PS51257">
    <property type="entry name" value="PROKAR_LIPOPROTEIN"/>
    <property type="match status" value="1"/>
</dbReference>
<evidence type="ECO:0000313" key="2">
    <source>
        <dbReference type="Proteomes" id="UP000275473"/>
    </source>
</evidence>
<name>A0A3M8P6B5_9BACL</name>
<organism evidence="1 2">
    <name type="scientific">Planococcus salinus</name>
    <dbReference type="NCBI Taxonomy" id="1848460"/>
    <lineage>
        <taxon>Bacteria</taxon>
        <taxon>Bacillati</taxon>
        <taxon>Bacillota</taxon>
        <taxon>Bacilli</taxon>
        <taxon>Bacillales</taxon>
        <taxon>Caryophanaceae</taxon>
        <taxon>Planococcus</taxon>
    </lineage>
</organism>
<gene>
    <name evidence="1" type="ORF">EEX84_10935</name>
</gene>
<keyword evidence="2" id="KW-1185">Reference proteome</keyword>
<accession>A0A3M8P6B5</accession>